<name>A0A812TLF6_9DINO</name>
<evidence type="ECO:0000256" key="1">
    <source>
        <dbReference type="SAM" id="MobiDB-lite"/>
    </source>
</evidence>
<proteinExistence type="predicted"/>
<dbReference type="Proteomes" id="UP000601435">
    <property type="component" value="Unassembled WGS sequence"/>
</dbReference>
<dbReference type="EMBL" id="CAJNJA010024560">
    <property type="protein sequence ID" value="CAE7528157.1"/>
    <property type="molecule type" value="Genomic_DNA"/>
</dbReference>
<gene>
    <name evidence="2" type="ORF">SNEC2469_LOCUS15146</name>
</gene>
<evidence type="ECO:0000313" key="3">
    <source>
        <dbReference type="Proteomes" id="UP000601435"/>
    </source>
</evidence>
<dbReference type="AlphaFoldDB" id="A0A812TLF6"/>
<reference evidence="2" key="1">
    <citation type="submission" date="2021-02" db="EMBL/GenBank/DDBJ databases">
        <authorList>
            <person name="Dougan E. K."/>
            <person name="Rhodes N."/>
            <person name="Thang M."/>
            <person name="Chan C."/>
        </authorList>
    </citation>
    <scope>NUCLEOTIDE SEQUENCE</scope>
</reference>
<organism evidence="2 3">
    <name type="scientific">Symbiodinium necroappetens</name>
    <dbReference type="NCBI Taxonomy" id="1628268"/>
    <lineage>
        <taxon>Eukaryota</taxon>
        <taxon>Sar</taxon>
        <taxon>Alveolata</taxon>
        <taxon>Dinophyceae</taxon>
        <taxon>Suessiales</taxon>
        <taxon>Symbiodiniaceae</taxon>
        <taxon>Symbiodinium</taxon>
    </lineage>
</organism>
<comment type="caution">
    <text evidence="2">The sequence shown here is derived from an EMBL/GenBank/DDBJ whole genome shotgun (WGS) entry which is preliminary data.</text>
</comment>
<accession>A0A812TLF6</accession>
<feature type="compositionally biased region" description="Basic and acidic residues" evidence="1">
    <location>
        <begin position="71"/>
        <end position="80"/>
    </location>
</feature>
<evidence type="ECO:0000313" key="2">
    <source>
        <dbReference type="EMBL" id="CAE7528157.1"/>
    </source>
</evidence>
<feature type="region of interest" description="Disordered" evidence="1">
    <location>
        <begin position="71"/>
        <end position="98"/>
    </location>
</feature>
<protein>
    <submittedName>
        <fullName evidence="2">Uncharacterized protein</fullName>
    </submittedName>
</protein>
<feature type="compositionally biased region" description="Acidic residues" evidence="1">
    <location>
        <begin position="89"/>
        <end position="98"/>
    </location>
</feature>
<sequence>MRTTNSVDTEDEYQWWTKKRMLEELGPELTEDLVARHLKEDPKASGRFIKQHPDFPHREDLYRYKNYAATSERHGKRQETSAEVAMEAELQESEAFEA</sequence>
<dbReference type="OrthoDB" id="10521888at2759"/>
<feature type="non-terminal residue" evidence="2">
    <location>
        <position position="98"/>
    </location>
</feature>
<keyword evidence="3" id="KW-1185">Reference proteome</keyword>